<sequence length="703" mass="79749">MVSTRTKGGPIVMLDDHENPVEQQPTASPTKPGDKPTKKQSKDTIEISTNSKSKTQARKSVQEPLNENTENKTAVVKNTRSTRRNPNPNGSEIEVVSEPEQILQKRSPRKTQKNPQPPKTTASEKDVFDFPQDDGEIQAATRALKVVKYKGKNIVLKAPNARPASTVEIEIIEQNGMEANGEGGEQEATAEGDDGDDEREEEDLPDLDDTLGGGEVLVGAQTEDPEYVPEVEAEADAEEEEEEREEERERPKKLGRPPKGARRLELRAQKSKKQNGGKKLPKKKKRRHEIGENYGDYQDDSETDEERLREMSFGEYERKLIARMTSMEQELTITWSNIEYDRKSIDRRLKAAKHIMMDTVKDFNDIGIYNGIAIGRDDPNYRKTLPRILRGDPFPEDATNFDANHPAIRALFPDEQAAYETDIFNSQLEHVEGVLTAVDKLHKISEKIWLQSVKYSTILQKQKRFLETCRYHRKDFEKKYITERDEESELNREAAKVRARPREPGFALPERPYRSGEQARGYSANPTSPVASRKRGLDAPDTIVPKRQRSTLEQGQTSRQYQSSASESASVGGLSAPLPVERVVIDSFGDHTSNRTRRIHQGPKVTNDRASGRSSGIHDDNAPWTPEENNALDGALRQIREEEGRWRLIKERLGGPGTALAERSSREIREKAWEYKMRIENSGQELPDYWKNVENPSNYEGED</sequence>
<evidence type="ECO:0000313" key="4">
    <source>
        <dbReference type="Proteomes" id="UP001307849"/>
    </source>
</evidence>
<feature type="compositionally biased region" description="Acidic residues" evidence="1">
    <location>
        <begin position="184"/>
        <end position="209"/>
    </location>
</feature>
<dbReference type="Gene3D" id="1.10.10.60">
    <property type="entry name" value="Homeodomain-like"/>
    <property type="match status" value="1"/>
</dbReference>
<comment type="caution">
    <text evidence="3">The sequence shown here is derived from an EMBL/GenBank/DDBJ whole genome shotgun (WGS) entry which is preliminary data.</text>
</comment>
<feature type="region of interest" description="Disordered" evidence="1">
    <location>
        <begin position="171"/>
        <end position="305"/>
    </location>
</feature>
<accession>A0AAN8NMF1</accession>
<feature type="domain" description="Myb-like" evidence="2">
    <location>
        <begin position="623"/>
        <end position="671"/>
    </location>
</feature>
<dbReference type="PROSITE" id="PS50090">
    <property type="entry name" value="MYB_LIKE"/>
    <property type="match status" value="1"/>
</dbReference>
<dbReference type="Proteomes" id="UP001307849">
    <property type="component" value="Unassembled WGS sequence"/>
</dbReference>
<feature type="compositionally biased region" description="Acidic residues" evidence="1">
    <location>
        <begin position="223"/>
        <end position="246"/>
    </location>
</feature>
<evidence type="ECO:0000256" key="1">
    <source>
        <dbReference type="SAM" id="MobiDB-lite"/>
    </source>
</evidence>
<dbReference type="EMBL" id="JAVHJM010000001">
    <property type="protein sequence ID" value="KAK6521008.1"/>
    <property type="molecule type" value="Genomic_DNA"/>
</dbReference>
<dbReference type="InterPro" id="IPR001005">
    <property type="entry name" value="SANT/Myb"/>
</dbReference>
<feature type="compositionally biased region" description="Basic residues" evidence="1">
    <location>
        <begin position="269"/>
        <end position="288"/>
    </location>
</feature>
<feature type="region of interest" description="Disordered" evidence="1">
    <location>
        <begin position="484"/>
        <end position="574"/>
    </location>
</feature>
<dbReference type="AlphaFoldDB" id="A0AAN8NMF1"/>
<feature type="compositionally biased region" description="Polar residues" evidence="1">
    <location>
        <begin position="63"/>
        <end position="72"/>
    </location>
</feature>
<organism evidence="3 4">
    <name type="scientific">Arthrobotrys conoides</name>
    <dbReference type="NCBI Taxonomy" id="74498"/>
    <lineage>
        <taxon>Eukaryota</taxon>
        <taxon>Fungi</taxon>
        <taxon>Dikarya</taxon>
        <taxon>Ascomycota</taxon>
        <taxon>Pezizomycotina</taxon>
        <taxon>Orbiliomycetes</taxon>
        <taxon>Orbiliales</taxon>
        <taxon>Orbiliaceae</taxon>
        <taxon>Arthrobotrys</taxon>
    </lineage>
</organism>
<name>A0AAN8NMF1_9PEZI</name>
<gene>
    <name evidence="3" type="ORF">TWF506_001243</name>
</gene>
<feature type="compositionally biased region" description="Basic and acidic residues" evidence="1">
    <location>
        <begin position="606"/>
        <end position="621"/>
    </location>
</feature>
<evidence type="ECO:0000259" key="2">
    <source>
        <dbReference type="PROSITE" id="PS50090"/>
    </source>
</evidence>
<feature type="compositionally biased region" description="Basic and acidic residues" evidence="1">
    <location>
        <begin position="32"/>
        <end position="45"/>
    </location>
</feature>
<feature type="region of interest" description="Disordered" evidence="1">
    <location>
        <begin position="589"/>
        <end position="629"/>
    </location>
</feature>
<reference evidence="3 4" key="1">
    <citation type="submission" date="2019-10" db="EMBL/GenBank/DDBJ databases">
        <authorList>
            <person name="Palmer J.M."/>
        </authorList>
    </citation>
    <scope>NUCLEOTIDE SEQUENCE [LARGE SCALE GENOMIC DNA]</scope>
    <source>
        <strain evidence="3 4">TWF506</strain>
    </source>
</reference>
<feature type="region of interest" description="Disordered" evidence="1">
    <location>
        <begin position="1"/>
        <end position="131"/>
    </location>
</feature>
<protein>
    <recommendedName>
        <fullName evidence="2">Myb-like domain-containing protein</fullName>
    </recommendedName>
</protein>
<evidence type="ECO:0000313" key="3">
    <source>
        <dbReference type="EMBL" id="KAK6521008.1"/>
    </source>
</evidence>
<feature type="compositionally biased region" description="Polar residues" evidence="1">
    <location>
        <begin position="551"/>
        <end position="569"/>
    </location>
</feature>
<keyword evidence="4" id="KW-1185">Reference proteome</keyword>
<proteinExistence type="predicted"/>
<feature type="compositionally biased region" description="Basic and acidic residues" evidence="1">
    <location>
        <begin position="484"/>
        <end position="503"/>
    </location>
</feature>